<reference evidence="1" key="2">
    <citation type="journal article" date="2012" name="J. Am. Chem. Soc.">
        <title>Insights into pyrroindomycin biosynthesis reveal a uniform paradigm for tetramate/tetronate formation.</title>
        <authorList>
            <person name="Wu Q."/>
            <person name="Wu Z."/>
            <person name="Qu X."/>
            <person name="Liu W."/>
        </authorList>
    </citation>
    <scope>NUCLEOTIDE SEQUENCE</scope>
    <source>
        <strain evidence="1">NRRL 21084</strain>
    </source>
</reference>
<sequence length="369" mass="41052">MPQTTTLDLPLDELEPELVTVLDPLAFDEVARRMPAMNAAGDVNGLVDALRTRVPEETGDYTLPERLAAMRDLGMLLGSVKRHGVEPAQAVPEVVPVLEELGRATGLIARDTVLHYSIWNPRDGRRRMYTGDDQEHCMQNVLRTVLPELRQALALCDLLVEIDPRDSAFAADATALARHMDVMADLMDLIVRRVSPAFFAHDLRPYYEEVTIAGEVLMGPAAAHVPLWLADLAIWASDQGDEDYAEFLGETVPYTLPRWRDFYLSWLPGPSMVTRLAHAYERNGDSPTLRRSAAALVRLLRAITVFRGRHLRIARQAYAESMRLYPAGSAGGTIELLDSILALTRQASDTVRQSSGFTATRRRRAAEGR</sequence>
<dbReference type="Gene3D" id="1.20.58.1320">
    <property type="match status" value="1"/>
</dbReference>
<proteinExistence type="predicted"/>
<name>K7QQB8_STRRG</name>
<reference evidence="1" key="1">
    <citation type="journal article" date="2012" name="Chem. Biol.">
        <title>Quartromicin biosynthesis: two alternative polyketide chains produced by one polyketide synthase assembly line.</title>
        <authorList>
            <person name="He H.Y."/>
            <person name="Pan H.X."/>
            <person name="Wu L.F."/>
            <person name="Zhang B.B."/>
            <person name="Chai H.B."/>
            <person name="Liu W."/>
            <person name="Tang G.L."/>
        </authorList>
    </citation>
    <scope>NUCLEOTIDE SEQUENCE</scope>
    <source>
        <strain evidence="1">NRRL 21084</strain>
    </source>
</reference>
<evidence type="ECO:0000313" key="1">
    <source>
        <dbReference type="EMBL" id="AFV71335.1"/>
    </source>
</evidence>
<dbReference type="EMBL" id="JX042309">
    <property type="protein sequence ID" value="AFV71335.1"/>
    <property type="molecule type" value="Genomic_DNA"/>
</dbReference>
<dbReference type="Gene3D" id="1.20.58.480">
    <property type="match status" value="1"/>
</dbReference>
<dbReference type="InterPro" id="IPR015029">
    <property type="entry name" value="PrnB"/>
</dbReference>
<dbReference type="SMR" id="K7QQB8"/>
<dbReference type="GO" id="GO:0046872">
    <property type="term" value="F:metal ion binding"/>
    <property type="evidence" value="ECO:0007669"/>
    <property type="project" value="InterPro"/>
</dbReference>
<dbReference type="GO" id="GO:0019441">
    <property type="term" value="P:L-tryptophan catabolic process to kynurenine"/>
    <property type="evidence" value="ECO:0007669"/>
    <property type="project" value="InterPro"/>
</dbReference>
<dbReference type="InterPro" id="IPR037217">
    <property type="entry name" value="Trp/Indoleamine_2_3_dOase-like"/>
</dbReference>
<protein>
    <submittedName>
        <fullName evidence="1">PyrK1</fullName>
    </submittedName>
</protein>
<dbReference type="AlphaFoldDB" id="K7QQB8"/>
<dbReference type="SUPFAM" id="SSF140959">
    <property type="entry name" value="Indolic compounds 2,3-dioxygenase-like"/>
    <property type="match status" value="1"/>
</dbReference>
<dbReference type="GO" id="GO:0020037">
    <property type="term" value="F:heme binding"/>
    <property type="evidence" value="ECO:0007669"/>
    <property type="project" value="InterPro"/>
</dbReference>
<dbReference type="Pfam" id="PF08933">
    <property type="entry name" value="PrnB"/>
    <property type="match status" value="1"/>
</dbReference>
<organism evidence="1">
    <name type="scientific">Streptomyces rugosporus</name>
    <dbReference type="NCBI Taxonomy" id="295838"/>
    <lineage>
        <taxon>Bacteria</taxon>
        <taxon>Bacillati</taxon>
        <taxon>Actinomycetota</taxon>
        <taxon>Actinomycetes</taxon>
        <taxon>Kitasatosporales</taxon>
        <taxon>Streptomycetaceae</taxon>
        <taxon>Streptomyces</taxon>
    </lineage>
</organism>
<gene>
    <name evidence="1" type="primary">pyrK1</name>
</gene>
<accession>K7QQB8</accession>